<evidence type="ECO:0000313" key="2">
    <source>
        <dbReference type="Proteomes" id="UP000305539"/>
    </source>
</evidence>
<gene>
    <name evidence="1" type="ORF">FAZ69_33035</name>
</gene>
<reference evidence="1 2" key="1">
    <citation type="submission" date="2019-04" db="EMBL/GenBank/DDBJ databases">
        <title>Trinickia sp. 7GSK02, isolated from subtropical forest soil.</title>
        <authorList>
            <person name="Gao Z.-H."/>
            <person name="Qiu L.-H."/>
        </authorList>
    </citation>
    <scope>NUCLEOTIDE SEQUENCE [LARGE SCALE GENOMIC DNA]</scope>
    <source>
        <strain evidence="1 2">7GSK02</strain>
    </source>
</reference>
<comment type="caution">
    <text evidence="1">The sequence shown here is derived from an EMBL/GenBank/DDBJ whole genome shotgun (WGS) entry which is preliminary data.</text>
</comment>
<proteinExistence type="predicted"/>
<evidence type="ECO:0000313" key="1">
    <source>
        <dbReference type="EMBL" id="TKC76597.1"/>
    </source>
</evidence>
<protein>
    <submittedName>
        <fullName evidence="1">Uncharacterized protein</fullName>
    </submittedName>
</protein>
<keyword evidence="2" id="KW-1185">Reference proteome</keyword>
<dbReference type="EMBL" id="SWJE01000052">
    <property type="protein sequence ID" value="TKC76597.1"/>
    <property type="molecule type" value="Genomic_DNA"/>
</dbReference>
<feature type="non-terminal residue" evidence="1">
    <location>
        <position position="100"/>
    </location>
</feature>
<organism evidence="1 2">
    <name type="scientific">Trinickia terrae</name>
    <dbReference type="NCBI Taxonomy" id="2571161"/>
    <lineage>
        <taxon>Bacteria</taxon>
        <taxon>Pseudomonadati</taxon>
        <taxon>Pseudomonadota</taxon>
        <taxon>Betaproteobacteria</taxon>
        <taxon>Burkholderiales</taxon>
        <taxon>Burkholderiaceae</taxon>
        <taxon>Trinickia</taxon>
    </lineage>
</organism>
<name>A0A4U1HB94_9BURK</name>
<accession>A0A4U1HB94</accession>
<dbReference type="AlphaFoldDB" id="A0A4U1HB94"/>
<dbReference type="Proteomes" id="UP000305539">
    <property type="component" value="Unassembled WGS sequence"/>
</dbReference>
<sequence>MSFSLALHGVSQVKVIWRMFTLGVQATKKNAPMGIKHPDVDNYTIPMVTLFDSSGGFNEQVDCGLDIWMNTIAAKITHAFLPEDLFVEIELTRTLARAPL</sequence>